<evidence type="ECO:0000313" key="2">
    <source>
        <dbReference type="Proteomes" id="UP001596512"/>
    </source>
</evidence>
<reference evidence="2" key="1">
    <citation type="journal article" date="2019" name="Int. J. Syst. Evol. Microbiol.">
        <title>The Global Catalogue of Microorganisms (GCM) 10K type strain sequencing project: providing services to taxonomists for standard genome sequencing and annotation.</title>
        <authorList>
            <consortium name="The Broad Institute Genomics Platform"/>
            <consortium name="The Broad Institute Genome Sequencing Center for Infectious Disease"/>
            <person name="Wu L."/>
            <person name="Ma J."/>
        </authorList>
    </citation>
    <scope>NUCLEOTIDE SEQUENCE [LARGE SCALE GENOMIC DNA]</scope>
    <source>
        <strain evidence="2">JCM 17695</strain>
    </source>
</reference>
<dbReference type="Proteomes" id="UP001596512">
    <property type="component" value="Unassembled WGS sequence"/>
</dbReference>
<organism evidence="1 2">
    <name type="scientific">Actinokineospora soli</name>
    <dbReference type="NCBI Taxonomy" id="1048753"/>
    <lineage>
        <taxon>Bacteria</taxon>
        <taxon>Bacillati</taxon>
        <taxon>Actinomycetota</taxon>
        <taxon>Actinomycetes</taxon>
        <taxon>Pseudonocardiales</taxon>
        <taxon>Pseudonocardiaceae</taxon>
        <taxon>Actinokineospora</taxon>
    </lineage>
</organism>
<keyword evidence="2" id="KW-1185">Reference proteome</keyword>
<gene>
    <name evidence="1" type="ORF">ACFQV2_36530</name>
</gene>
<comment type="caution">
    <text evidence="1">The sequence shown here is derived from an EMBL/GenBank/DDBJ whole genome shotgun (WGS) entry which is preliminary data.</text>
</comment>
<proteinExistence type="predicted"/>
<sequence length="221" mass="23917">MAELWSVLSDQRAALAVDGQALAGLGSCLDLWSRLEADGVAPSVRAAVAAPLRGLRQGFPLAVLRESIILAVAHGQMRSVIDLFNGLLAAAEDSLAEVRAAPDLDEFHERIYAATPPIMSVVAVADVLCEPDVPLGDATVEKIKDKRRVWEEYRVRLMDAVDYHVRNITSRDVVWNGHVALVRAARDKGGDKAARRVVTRLVEQLLLYPAALGPRLVAEAG</sequence>
<accession>A0ABW2TWE5</accession>
<name>A0ABW2TWE5_9PSEU</name>
<evidence type="ECO:0000313" key="1">
    <source>
        <dbReference type="EMBL" id="MFC7618084.1"/>
    </source>
</evidence>
<dbReference type="EMBL" id="JBHTEY010000004">
    <property type="protein sequence ID" value="MFC7618084.1"/>
    <property type="molecule type" value="Genomic_DNA"/>
</dbReference>
<protein>
    <submittedName>
        <fullName evidence="1">Uncharacterized protein</fullName>
    </submittedName>
</protein>